<sequence>MKHQLEVPETATAAHGRCERTAATLIPTPSPTKVWPVPCFLTWGSCNNRTSSRFSATS</sequence>
<dbReference type="Proteomes" id="UP000504615">
    <property type="component" value="Unplaced"/>
</dbReference>
<dbReference type="GeneID" id="105427302"/>
<proteinExistence type="predicted"/>
<protein>
    <submittedName>
        <fullName evidence="2">Uncharacterized protein LOC105427302 isoform X2</fullName>
    </submittedName>
</protein>
<keyword evidence="1" id="KW-1185">Reference proteome</keyword>
<organism evidence="1 2">
    <name type="scientific">Pogonomyrmex barbatus</name>
    <name type="common">red harvester ant</name>
    <dbReference type="NCBI Taxonomy" id="144034"/>
    <lineage>
        <taxon>Eukaryota</taxon>
        <taxon>Metazoa</taxon>
        <taxon>Ecdysozoa</taxon>
        <taxon>Arthropoda</taxon>
        <taxon>Hexapoda</taxon>
        <taxon>Insecta</taxon>
        <taxon>Pterygota</taxon>
        <taxon>Neoptera</taxon>
        <taxon>Endopterygota</taxon>
        <taxon>Hymenoptera</taxon>
        <taxon>Apocrita</taxon>
        <taxon>Aculeata</taxon>
        <taxon>Formicoidea</taxon>
        <taxon>Formicidae</taxon>
        <taxon>Myrmicinae</taxon>
        <taxon>Pogonomyrmex</taxon>
    </lineage>
</organism>
<dbReference type="AlphaFoldDB" id="A0A6I9W5K8"/>
<name>A0A6I9W5K8_9HYME</name>
<evidence type="ECO:0000313" key="2">
    <source>
        <dbReference type="RefSeq" id="XP_011637274.1"/>
    </source>
</evidence>
<reference evidence="2" key="1">
    <citation type="submission" date="2025-08" db="UniProtKB">
        <authorList>
            <consortium name="RefSeq"/>
        </authorList>
    </citation>
    <scope>IDENTIFICATION</scope>
</reference>
<gene>
    <name evidence="2" type="primary">LOC105427302</name>
</gene>
<accession>A0A6I9W5K8</accession>
<evidence type="ECO:0000313" key="1">
    <source>
        <dbReference type="Proteomes" id="UP000504615"/>
    </source>
</evidence>
<dbReference type="RefSeq" id="XP_011637274.1">
    <property type="nucleotide sequence ID" value="XM_011638972.2"/>
</dbReference>